<dbReference type="AlphaFoldDB" id="A0A0W4ZC08"/>
<protein>
    <submittedName>
        <fullName evidence="1">Uncharacterized protein</fullName>
    </submittedName>
</protein>
<accession>A0A0W4ZC08</accession>
<dbReference type="OrthoDB" id="5382624at2759"/>
<dbReference type="VEuPathDB" id="FungiDB:T552_03116"/>
<keyword evidence="2" id="KW-1185">Reference proteome</keyword>
<proteinExistence type="predicted"/>
<organism evidence="1 2">
    <name type="scientific">Pneumocystis carinii (strain B80)</name>
    <name type="common">Rat pneumocystis pneumonia agent</name>
    <name type="synonym">Pneumocystis carinii f. sp. carinii</name>
    <dbReference type="NCBI Taxonomy" id="1408658"/>
    <lineage>
        <taxon>Eukaryota</taxon>
        <taxon>Fungi</taxon>
        <taxon>Dikarya</taxon>
        <taxon>Ascomycota</taxon>
        <taxon>Taphrinomycotina</taxon>
        <taxon>Pneumocystomycetes</taxon>
        <taxon>Pneumocystaceae</taxon>
        <taxon>Pneumocystis</taxon>
    </lineage>
</organism>
<name>A0A0W4ZC08_PNEC8</name>
<dbReference type="GeneID" id="28937834"/>
<sequence length="104" mass="12183">MASLFSMPPNKKAFSILLVGVGSAAAVYYYMYHYNNVNVPQGKLEQLERKAENVYDNITSHIKDAYRTGKKQINNIEKKYDKVHNLIDRVDTKMDRIREYIEHK</sequence>
<reference evidence="2" key="1">
    <citation type="journal article" date="2016" name="Nat. Commun.">
        <title>Genome analysis of three Pneumocystis species reveals adaptation mechanisms to life exclusively in mammalian hosts.</title>
        <authorList>
            <person name="Ma L."/>
            <person name="Chen Z."/>
            <person name="Huang D.W."/>
            <person name="Kutty G."/>
            <person name="Ishihara M."/>
            <person name="Wang H."/>
            <person name="Abouelleil A."/>
            <person name="Bishop L."/>
            <person name="Davey E."/>
            <person name="Deng R."/>
            <person name="Deng X."/>
            <person name="Fan L."/>
            <person name="Fantoni G."/>
            <person name="Fitzgerald M."/>
            <person name="Gogineni E."/>
            <person name="Goldberg J.M."/>
            <person name="Handley G."/>
            <person name="Hu X."/>
            <person name="Huber C."/>
            <person name="Jiao X."/>
            <person name="Jones K."/>
            <person name="Levin J.Z."/>
            <person name="Liu Y."/>
            <person name="Macdonald P."/>
            <person name="Melnikov A."/>
            <person name="Raley C."/>
            <person name="Sassi M."/>
            <person name="Sherman B.T."/>
            <person name="Song X."/>
            <person name="Sykes S."/>
            <person name="Tran B."/>
            <person name="Walsh L."/>
            <person name="Xia Y."/>
            <person name="Yang J."/>
            <person name="Young S."/>
            <person name="Zeng Q."/>
            <person name="Zheng X."/>
            <person name="Stephens R."/>
            <person name="Nusbaum C."/>
            <person name="Birren B.W."/>
            <person name="Azadi P."/>
            <person name="Lempicki R.A."/>
            <person name="Cuomo C.A."/>
            <person name="Kovacs J.A."/>
        </authorList>
    </citation>
    <scope>NUCLEOTIDE SEQUENCE [LARGE SCALE GENOMIC DNA]</scope>
    <source>
        <strain evidence="2">B80</strain>
    </source>
</reference>
<dbReference type="RefSeq" id="XP_018224423.1">
    <property type="nucleotide sequence ID" value="XM_018371631.1"/>
</dbReference>
<gene>
    <name evidence="1" type="ORF">T552_03116</name>
</gene>
<dbReference type="Proteomes" id="UP000054454">
    <property type="component" value="Unassembled WGS sequence"/>
</dbReference>
<evidence type="ECO:0000313" key="1">
    <source>
        <dbReference type="EMBL" id="KTW25843.1"/>
    </source>
</evidence>
<evidence type="ECO:0000313" key="2">
    <source>
        <dbReference type="Proteomes" id="UP000054454"/>
    </source>
</evidence>
<comment type="caution">
    <text evidence="1">The sequence shown here is derived from an EMBL/GenBank/DDBJ whole genome shotgun (WGS) entry which is preliminary data.</text>
</comment>
<dbReference type="EMBL" id="LFVZ01000015">
    <property type="protein sequence ID" value="KTW25843.1"/>
    <property type="molecule type" value="Genomic_DNA"/>
</dbReference>